<dbReference type="InterPro" id="IPR050624">
    <property type="entry name" value="HTH-type_Tx_Regulator"/>
</dbReference>
<keyword evidence="2 3" id="KW-0238">DNA-binding</keyword>
<dbReference type="Pfam" id="PF21313">
    <property type="entry name" value="EthR_C"/>
    <property type="match status" value="1"/>
</dbReference>
<accession>A0A4V6NAT2</accession>
<dbReference type="Gene3D" id="1.10.10.60">
    <property type="entry name" value="Homeodomain-like"/>
    <property type="match status" value="1"/>
</dbReference>
<feature type="DNA-binding region" description="H-T-H motif" evidence="3">
    <location>
        <begin position="38"/>
        <end position="57"/>
    </location>
</feature>
<dbReference type="SUPFAM" id="SSF48498">
    <property type="entry name" value="Tetracyclin repressor-like, C-terminal domain"/>
    <property type="match status" value="1"/>
</dbReference>
<keyword evidence="1" id="KW-0678">Repressor</keyword>
<dbReference type="SUPFAM" id="SSF46689">
    <property type="entry name" value="Homeodomain-like"/>
    <property type="match status" value="1"/>
</dbReference>
<dbReference type="AlphaFoldDB" id="A0A4V6NAT2"/>
<reference evidence="5 6" key="1">
    <citation type="submission" date="2019-03" db="EMBL/GenBank/DDBJ databases">
        <authorList>
            <person name="Jensen L."/>
            <person name="Storgaard J."/>
            <person name="Sulaj E."/>
            <person name="Schramm A."/>
            <person name="Marshall I.P.G."/>
        </authorList>
    </citation>
    <scope>NUCLEOTIDE SEQUENCE [LARGE SCALE GENOMIC DNA]</scope>
    <source>
        <strain evidence="5 6">2017H2G3</strain>
    </source>
</reference>
<dbReference type="Pfam" id="PF00440">
    <property type="entry name" value="TetR_N"/>
    <property type="match status" value="1"/>
</dbReference>
<name>A0A4V6NAT2_9BACI</name>
<keyword evidence="6" id="KW-1185">Reference proteome</keyword>
<dbReference type="GO" id="GO:0003677">
    <property type="term" value="F:DNA binding"/>
    <property type="evidence" value="ECO:0007669"/>
    <property type="project" value="UniProtKB-UniRule"/>
</dbReference>
<organism evidence="5 6">
    <name type="scientific">Cytobacillus praedii</name>
    <dbReference type="NCBI Taxonomy" id="1742358"/>
    <lineage>
        <taxon>Bacteria</taxon>
        <taxon>Bacillati</taxon>
        <taxon>Bacillota</taxon>
        <taxon>Bacilli</taxon>
        <taxon>Bacillales</taxon>
        <taxon>Bacillaceae</taxon>
        <taxon>Cytobacillus</taxon>
    </lineage>
</organism>
<sequence>MNHEDGLSRRQQKAMQTRLNLLHAGKVIFLKEGFQKATMTEINKQANTGYGTAYVYFKNKDELFGELMENIVEKMYEVASLPFEPKTSEEAFEQIKTQVRLFIQAALDEQEMMKVLKEAIGVSEIVEGKWSQIRTRFIAGIIKDITFVQEAGMANKEIEASLIARGWYYMNEQVMWDILLGEVAEDLNRVAENLALLYTRGLYVGNK</sequence>
<feature type="domain" description="HTH tetR-type" evidence="4">
    <location>
        <begin position="15"/>
        <end position="75"/>
    </location>
</feature>
<protein>
    <submittedName>
        <fullName evidence="5">TetR/AcrR family transcriptional regulator</fullName>
    </submittedName>
</protein>
<dbReference type="InterPro" id="IPR049397">
    <property type="entry name" value="EthR_C"/>
</dbReference>
<dbReference type="STRING" id="1742358.GCA_001439605_01848"/>
<dbReference type="Gene3D" id="1.10.357.10">
    <property type="entry name" value="Tetracycline Repressor, domain 2"/>
    <property type="match status" value="1"/>
</dbReference>
<dbReference type="OrthoDB" id="2720430at2"/>
<comment type="caution">
    <text evidence="5">The sequence shown here is derived from an EMBL/GenBank/DDBJ whole genome shotgun (WGS) entry which is preliminary data.</text>
</comment>
<dbReference type="InterPro" id="IPR036271">
    <property type="entry name" value="Tet_transcr_reg_TetR-rel_C_sf"/>
</dbReference>
<gene>
    <name evidence="5" type="ORF">E0Y62_16700</name>
</gene>
<evidence type="ECO:0000256" key="1">
    <source>
        <dbReference type="ARBA" id="ARBA00022491"/>
    </source>
</evidence>
<evidence type="ECO:0000313" key="6">
    <source>
        <dbReference type="Proteomes" id="UP000293846"/>
    </source>
</evidence>
<evidence type="ECO:0000259" key="4">
    <source>
        <dbReference type="PROSITE" id="PS50977"/>
    </source>
</evidence>
<evidence type="ECO:0000313" key="5">
    <source>
        <dbReference type="EMBL" id="TCJ03040.1"/>
    </source>
</evidence>
<dbReference type="Proteomes" id="UP000293846">
    <property type="component" value="Unassembled WGS sequence"/>
</dbReference>
<dbReference type="RefSeq" id="WP_131237669.1">
    <property type="nucleotide sequence ID" value="NZ_SJTH01000023.1"/>
</dbReference>
<dbReference type="PANTHER" id="PTHR43479:SF7">
    <property type="entry name" value="TETR-FAMILY TRANSCRIPTIONAL REGULATOR"/>
    <property type="match status" value="1"/>
</dbReference>
<dbReference type="PROSITE" id="PS50977">
    <property type="entry name" value="HTH_TETR_2"/>
    <property type="match status" value="1"/>
</dbReference>
<evidence type="ECO:0000256" key="3">
    <source>
        <dbReference type="PROSITE-ProRule" id="PRU00335"/>
    </source>
</evidence>
<dbReference type="EMBL" id="SJTH01000023">
    <property type="protein sequence ID" value="TCJ03040.1"/>
    <property type="molecule type" value="Genomic_DNA"/>
</dbReference>
<proteinExistence type="predicted"/>
<evidence type="ECO:0000256" key="2">
    <source>
        <dbReference type="ARBA" id="ARBA00023125"/>
    </source>
</evidence>
<dbReference type="InterPro" id="IPR009057">
    <property type="entry name" value="Homeodomain-like_sf"/>
</dbReference>
<dbReference type="PANTHER" id="PTHR43479">
    <property type="entry name" value="ACREF/ENVCD OPERON REPRESSOR-RELATED"/>
    <property type="match status" value="1"/>
</dbReference>
<dbReference type="InterPro" id="IPR001647">
    <property type="entry name" value="HTH_TetR"/>
</dbReference>